<evidence type="ECO:0000313" key="9">
    <source>
        <dbReference type="Proteomes" id="UP000234661"/>
    </source>
</evidence>
<keyword evidence="4" id="KW-1003">Cell membrane</keyword>
<reference evidence="8 9" key="2">
    <citation type="submission" date="2018-01" db="EMBL/GenBank/DDBJ databases">
        <title>Genomic study of Klebsiella pneumoniae.</title>
        <authorList>
            <person name="Yang Y."/>
            <person name="Bicalho R."/>
        </authorList>
    </citation>
    <scope>NUCLEOTIDE SEQUENCE [LARGE SCALE GENOMIC DNA]</scope>
    <source>
        <strain evidence="8 9">A2</strain>
    </source>
</reference>
<proteinExistence type="inferred from homology"/>
<gene>
    <name evidence="8" type="ORF">CWM85_29005</name>
</gene>
<feature type="non-terminal residue" evidence="8">
    <location>
        <position position="70"/>
    </location>
</feature>
<evidence type="ECO:0000256" key="7">
    <source>
        <dbReference type="ARBA" id="ARBA00023136"/>
    </source>
</evidence>
<evidence type="ECO:0000256" key="4">
    <source>
        <dbReference type="ARBA" id="ARBA00022475"/>
    </source>
</evidence>
<sequence length="70" mass="7084">MSSSTTAARAFAVPGLLIVLIIAVALSLLVGAKPLPFSVVIDAFTGTCQSADCTIVLDARLPRTLAGLLA</sequence>
<evidence type="ECO:0000313" key="8">
    <source>
        <dbReference type="EMBL" id="PLM51330.1"/>
    </source>
</evidence>
<dbReference type="InterPro" id="IPR000522">
    <property type="entry name" value="ABC_transptr_permease_BtuC"/>
</dbReference>
<accession>A0A2J4YKJ5</accession>
<keyword evidence="7" id="KW-0472">Membrane</keyword>
<dbReference type="Pfam" id="PF01032">
    <property type="entry name" value="FecCD"/>
    <property type="match status" value="1"/>
</dbReference>
<reference evidence="8 9" key="1">
    <citation type="submission" date="2017-11" db="EMBL/GenBank/DDBJ databases">
        <authorList>
            <person name="Han C.G."/>
        </authorList>
    </citation>
    <scope>NUCLEOTIDE SEQUENCE [LARGE SCALE GENOMIC DNA]</scope>
    <source>
        <strain evidence="8 9">A2</strain>
    </source>
</reference>
<dbReference type="GO" id="GO:0005886">
    <property type="term" value="C:plasma membrane"/>
    <property type="evidence" value="ECO:0007669"/>
    <property type="project" value="UniProtKB-SubCell"/>
</dbReference>
<dbReference type="AlphaFoldDB" id="A0A2J4YKJ5"/>
<evidence type="ECO:0000256" key="2">
    <source>
        <dbReference type="ARBA" id="ARBA00007935"/>
    </source>
</evidence>
<comment type="subcellular location">
    <subcellularLocation>
        <location evidence="1">Cell membrane</location>
        <topology evidence="1">Multi-pass membrane protein</topology>
    </subcellularLocation>
</comment>
<keyword evidence="5" id="KW-0812">Transmembrane</keyword>
<dbReference type="GO" id="GO:0022857">
    <property type="term" value="F:transmembrane transporter activity"/>
    <property type="evidence" value="ECO:0007669"/>
    <property type="project" value="InterPro"/>
</dbReference>
<keyword evidence="3" id="KW-0813">Transport</keyword>
<dbReference type="EMBL" id="PIET01001292">
    <property type="protein sequence ID" value="PLM51330.1"/>
    <property type="molecule type" value="Genomic_DNA"/>
</dbReference>
<evidence type="ECO:0000256" key="6">
    <source>
        <dbReference type="ARBA" id="ARBA00022989"/>
    </source>
</evidence>
<evidence type="ECO:0000256" key="5">
    <source>
        <dbReference type="ARBA" id="ARBA00022692"/>
    </source>
</evidence>
<dbReference type="Proteomes" id="UP000234661">
    <property type="component" value="Unassembled WGS sequence"/>
</dbReference>
<organism evidence="8 9">
    <name type="scientific">Klebsiella michiganensis</name>
    <dbReference type="NCBI Taxonomy" id="1134687"/>
    <lineage>
        <taxon>Bacteria</taxon>
        <taxon>Pseudomonadati</taxon>
        <taxon>Pseudomonadota</taxon>
        <taxon>Gammaproteobacteria</taxon>
        <taxon>Enterobacterales</taxon>
        <taxon>Enterobacteriaceae</taxon>
        <taxon>Klebsiella/Raoultella group</taxon>
        <taxon>Klebsiella</taxon>
    </lineage>
</organism>
<name>A0A2J4YKJ5_9ENTR</name>
<dbReference type="InterPro" id="IPR037294">
    <property type="entry name" value="ABC_BtuC-like"/>
</dbReference>
<evidence type="ECO:0000256" key="3">
    <source>
        <dbReference type="ARBA" id="ARBA00022448"/>
    </source>
</evidence>
<comment type="similarity">
    <text evidence="2">Belongs to the binding-protein-dependent transport system permease family. FecCD subfamily.</text>
</comment>
<protein>
    <submittedName>
        <fullName evidence="8">Iron-enterobactin transporter</fullName>
    </submittedName>
</protein>
<comment type="caution">
    <text evidence="8">The sequence shown here is derived from an EMBL/GenBank/DDBJ whole genome shotgun (WGS) entry which is preliminary data.</text>
</comment>
<evidence type="ECO:0000256" key="1">
    <source>
        <dbReference type="ARBA" id="ARBA00004651"/>
    </source>
</evidence>
<dbReference type="SUPFAM" id="SSF81345">
    <property type="entry name" value="ABC transporter involved in vitamin B12 uptake, BtuC"/>
    <property type="match status" value="1"/>
</dbReference>
<dbReference type="Gene3D" id="1.10.3470.10">
    <property type="entry name" value="ABC transporter involved in vitamin B12 uptake, BtuC"/>
    <property type="match status" value="1"/>
</dbReference>
<keyword evidence="6" id="KW-1133">Transmembrane helix</keyword>